<evidence type="ECO:0000313" key="2">
    <source>
        <dbReference type="EMBL" id="KKK67113.1"/>
    </source>
</evidence>
<protein>
    <submittedName>
        <fullName evidence="2">Uncharacterized protein</fullName>
    </submittedName>
</protein>
<keyword evidence="1" id="KW-0472">Membrane</keyword>
<keyword evidence="1" id="KW-1133">Transmembrane helix</keyword>
<gene>
    <name evidence="2" type="ORF">LCGC14_2957310</name>
</gene>
<organism evidence="2">
    <name type="scientific">marine sediment metagenome</name>
    <dbReference type="NCBI Taxonomy" id="412755"/>
    <lineage>
        <taxon>unclassified sequences</taxon>
        <taxon>metagenomes</taxon>
        <taxon>ecological metagenomes</taxon>
    </lineage>
</organism>
<accession>A0A0F8XE35</accession>
<sequence>IKAHLEDHSKRITIVEVKQEEGNKPSKKTLGGYGVGVIGLAVALWKAFSGN</sequence>
<comment type="caution">
    <text evidence="2">The sequence shown here is derived from an EMBL/GenBank/DDBJ whole genome shotgun (WGS) entry which is preliminary data.</text>
</comment>
<keyword evidence="1" id="KW-0812">Transmembrane</keyword>
<dbReference type="EMBL" id="LAZR01059765">
    <property type="protein sequence ID" value="KKK67113.1"/>
    <property type="molecule type" value="Genomic_DNA"/>
</dbReference>
<evidence type="ECO:0000256" key="1">
    <source>
        <dbReference type="SAM" id="Phobius"/>
    </source>
</evidence>
<feature type="transmembrane region" description="Helical" evidence="1">
    <location>
        <begin position="30"/>
        <end position="48"/>
    </location>
</feature>
<dbReference type="AlphaFoldDB" id="A0A0F8XE35"/>
<name>A0A0F8XE35_9ZZZZ</name>
<proteinExistence type="predicted"/>
<feature type="non-terminal residue" evidence="2">
    <location>
        <position position="1"/>
    </location>
</feature>
<reference evidence="2" key="1">
    <citation type="journal article" date="2015" name="Nature">
        <title>Complex archaea that bridge the gap between prokaryotes and eukaryotes.</title>
        <authorList>
            <person name="Spang A."/>
            <person name="Saw J.H."/>
            <person name="Jorgensen S.L."/>
            <person name="Zaremba-Niedzwiedzka K."/>
            <person name="Martijn J."/>
            <person name="Lind A.E."/>
            <person name="van Eijk R."/>
            <person name="Schleper C."/>
            <person name="Guy L."/>
            <person name="Ettema T.J."/>
        </authorList>
    </citation>
    <scope>NUCLEOTIDE SEQUENCE</scope>
</reference>